<dbReference type="OrthoDB" id="362700at2"/>
<comment type="caution">
    <text evidence="1">The sequence shown here is derived from an EMBL/GenBank/DDBJ whole genome shotgun (WGS) entry which is preliminary data.</text>
</comment>
<evidence type="ECO:0000313" key="2">
    <source>
        <dbReference type="Proteomes" id="UP000295807"/>
    </source>
</evidence>
<sequence>MGVWGINIFDDDLAMDIRDEYNNSTKIGLSAQEATSLIVEKFEDEMQDPDESHVIWLSLAAIQMESCTLLDVVKERALDIISSESDLERWLSDPDHYTGRKIILEQLKKQLLQSRPSL</sequence>
<dbReference type="InterPro" id="IPR025355">
    <property type="entry name" value="DUF4259"/>
</dbReference>
<dbReference type="RefSeq" id="WP_132130820.1">
    <property type="nucleotide sequence ID" value="NZ_CP042432.1"/>
</dbReference>
<reference evidence="1 2" key="1">
    <citation type="submission" date="2019-03" db="EMBL/GenBank/DDBJ databases">
        <title>Genomic Encyclopedia of Type Strains, Phase IV (KMG-IV): sequencing the most valuable type-strain genomes for metagenomic binning, comparative biology and taxonomic classification.</title>
        <authorList>
            <person name="Goeker M."/>
        </authorList>
    </citation>
    <scope>NUCLEOTIDE SEQUENCE [LARGE SCALE GENOMIC DNA]</scope>
    <source>
        <strain evidence="1 2">DSM 21100</strain>
    </source>
</reference>
<dbReference type="Pfam" id="PF14078">
    <property type="entry name" value="DUF4259"/>
    <property type="match status" value="1"/>
</dbReference>
<protein>
    <submittedName>
        <fullName evidence="1">Uncharacterized protein DUF4259</fullName>
    </submittedName>
</protein>
<dbReference type="EMBL" id="SMAD01000037">
    <property type="protein sequence ID" value="TCS83443.1"/>
    <property type="molecule type" value="Genomic_DNA"/>
</dbReference>
<proteinExistence type="predicted"/>
<dbReference type="Proteomes" id="UP000295807">
    <property type="component" value="Unassembled WGS sequence"/>
</dbReference>
<name>A0A4R3KJG6_9SPHI</name>
<dbReference type="AlphaFoldDB" id="A0A4R3KJG6"/>
<accession>A0A4R3KJG6</accession>
<gene>
    <name evidence="1" type="ORF">EDD80_1371</name>
</gene>
<keyword evidence="2" id="KW-1185">Reference proteome</keyword>
<organism evidence="1 2">
    <name type="scientific">Anseongella ginsenosidimutans</name>
    <dbReference type="NCBI Taxonomy" id="496056"/>
    <lineage>
        <taxon>Bacteria</taxon>
        <taxon>Pseudomonadati</taxon>
        <taxon>Bacteroidota</taxon>
        <taxon>Sphingobacteriia</taxon>
        <taxon>Sphingobacteriales</taxon>
        <taxon>Sphingobacteriaceae</taxon>
        <taxon>Anseongella</taxon>
    </lineage>
</organism>
<evidence type="ECO:0000313" key="1">
    <source>
        <dbReference type="EMBL" id="TCS83443.1"/>
    </source>
</evidence>